<keyword evidence="6" id="KW-1185">Reference proteome</keyword>
<comment type="caution">
    <text evidence="5">The sequence shown here is derived from an EMBL/GenBank/DDBJ whole genome shotgun (WGS) entry which is preliminary data.</text>
</comment>
<dbReference type="RefSeq" id="WP_251589517.1">
    <property type="nucleotide sequence ID" value="NZ_JAMLJI010000001.1"/>
</dbReference>
<accession>A0ABU1GVW7</accession>
<reference evidence="5 6" key="1">
    <citation type="submission" date="2023-04" db="EMBL/GenBank/DDBJ databases">
        <title>A long-awaited taxogenomic arrangement of the family Halomonadaceae.</title>
        <authorList>
            <person name="De La Haba R."/>
            <person name="Chuvochina M."/>
            <person name="Wittouck S."/>
            <person name="Arahal D.R."/>
            <person name="Sanchez-Porro C."/>
            <person name="Hugenholtz P."/>
            <person name="Ventosa A."/>
        </authorList>
    </citation>
    <scope>NUCLEOTIDE SEQUENCE [LARGE SCALE GENOMIC DNA]</scope>
    <source>
        <strain evidence="5 6">DSM 22428</strain>
    </source>
</reference>
<keyword evidence="3 4" id="KW-0546">Nucleotide metabolism</keyword>
<comment type="similarity">
    <text evidence="4">Belongs to the Maf family. YhdE subfamily.</text>
</comment>
<feature type="site" description="Important for substrate specificity" evidence="4">
    <location>
        <position position="14"/>
    </location>
</feature>
<dbReference type="Pfam" id="PF02545">
    <property type="entry name" value="Maf"/>
    <property type="match status" value="1"/>
</dbReference>
<protein>
    <recommendedName>
        <fullName evidence="4">dTTP/UTP pyrophosphatase</fullName>
        <shortName evidence="4">dTTPase/UTPase</shortName>
        <ecNumber evidence="4">3.6.1.9</ecNumber>
    </recommendedName>
    <alternativeName>
        <fullName evidence="4">Nucleoside triphosphate pyrophosphatase</fullName>
    </alternativeName>
    <alternativeName>
        <fullName evidence="4">Nucleotide pyrophosphatase</fullName>
        <shortName evidence="4">Nucleotide PPase</shortName>
    </alternativeName>
</protein>
<comment type="cofactor">
    <cofactor evidence="1 4">
        <name>a divalent metal cation</name>
        <dbReference type="ChEBI" id="CHEBI:60240"/>
    </cofactor>
</comment>
<comment type="function">
    <text evidence="4">Nucleoside triphosphate pyrophosphatase that hydrolyzes dTTP and UTP. May have a dual role in cell division arrest and in preventing the incorporation of modified nucleotides into cellular nucleic acids.</text>
</comment>
<evidence type="ECO:0000256" key="3">
    <source>
        <dbReference type="ARBA" id="ARBA00023080"/>
    </source>
</evidence>
<name>A0ABU1GVW7_9GAMM</name>
<feature type="active site" description="Proton acceptor" evidence="4">
    <location>
        <position position="71"/>
    </location>
</feature>
<comment type="catalytic activity">
    <reaction evidence="4">
        <text>dTTP + H2O = dTMP + diphosphate + H(+)</text>
        <dbReference type="Rhea" id="RHEA:28534"/>
        <dbReference type="ChEBI" id="CHEBI:15377"/>
        <dbReference type="ChEBI" id="CHEBI:15378"/>
        <dbReference type="ChEBI" id="CHEBI:33019"/>
        <dbReference type="ChEBI" id="CHEBI:37568"/>
        <dbReference type="ChEBI" id="CHEBI:63528"/>
        <dbReference type="EC" id="3.6.1.9"/>
    </reaction>
</comment>
<dbReference type="PIRSF" id="PIRSF006305">
    <property type="entry name" value="Maf"/>
    <property type="match status" value="1"/>
</dbReference>
<evidence type="ECO:0000313" key="6">
    <source>
        <dbReference type="Proteomes" id="UP001269375"/>
    </source>
</evidence>
<evidence type="ECO:0000256" key="1">
    <source>
        <dbReference type="ARBA" id="ARBA00001968"/>
    </source>
</evidence>
<evidence type="ECO:0000313" key="5">
    <source>
        <dbReference type="EMBL" id="MDR5895701.1"/>
    </source>
</evidence>
<dbReference type="SUPFAM" id="SSF52972">
    <property type="entry name" value="ITPase-like"/>
    <property type="match status" value="1"/>
</dbReference>
<dbReference type="Gene3D" id="3.90.950.10">
    <property type="match status" value="1"/>
</dbReference>
<feature type="site" description="Important for substrate specificity" evidence="4">
    <location>
        <position position="72"/>
    </location>
</feature>
<dbReference type="InterPro" id="IPR003697">
    <property type="entry name" value="Maf-like"/>
</dbReference>
<dbReference type="PANTHER" id="PTHR43213">
    <property type="entry name" value="BIFUNCTIONAL DTTP/UTP PYROPHOSPHATASE/METHYLTRANSFERASE PROTEIN-RELATED"/>
    <property type="match status" value="1"/>
</dbReference>
<comment type="subcellular location">
    <subcellularLocation>
        <location evidence="4">Cytoplasm</location>
    </subcellularLocation>
</comment>
<keyword evidence="2 4" id="KW-0378">Hydrolase</keyword>
<evidence type="ECO:0000256" key="4">
    <source>
        <dbReference type="HAMAP-Rule" id="MF_00528"/>
    </source>
</evidence>
<sequence length="196" mass="20747">MTTMPLWLASGSPRRKALLADIGVQCEGEGVDIDETPLEAEGGCAYVSRLAAQKASVAHERHSDRIILGSDTAITLDGEILGKPCDRADGLAMLKRLSGRRHTVMTGVAVIGPAGLLCDVVSTEVFFRRLTDEECQAYWDTGEPVDKAGGYAIQGLGAVFVSRIEGSYSSVVGLPLCETAALLAQQGVPVWQGVDE</sequence>
<dbReference type="HAMAP" id="MF_00528">
    <property type="entry name" value="Maf"/>
    <property type="match status" value="1"/>
</dbReference>
<dbReference type="CDD" id="cd00555">
    <property type="entry name" value="Maf"/>
    <property type="match status" value="1"/>
</dbReference>
<keyword evidence="4" id="KW-0963">Cytoplasm</keyword>
<evidence type="ECO:0000256" key="2">
    <source>
        <dbReference type="ARBA" id="ARBA00022801"/>
    </source>
</evidence>
<gene>
    <name evidence="5" type="ORF">QC825_06420</name>
</gene>
<dbReference type="InterPro" id="IPR029001">
    <property type="entry name" value="ITPase-like_fam"/>
</dbReference>
<dbReference type="GO" id="GO:0016787">
    <property type="term" value="F:hydrolase activity"/>
    <property type="evidence" value="ECO:0007669"/>
    <property type="project" value="UniProtKB-KW"/>
</dbReference>
<feature type="site" description="Important for substrate specificity" evidence="4">
    <location>
        <position position="154"/>
    </location>
</feature>
<proteinExistence type="inferred from homology"/>
<dbReference type="EMBL" id="JARWAO010000003">
    <property type="protein sequence ID" value="MDR5895701.1"/>
    <property type="molecule type" value="Genomic_DNA"/>
</dbReference>
<dbReference type="NCBIfam" id="TIGR00172">
    <property type="entry name" value="maf"/>
    <property type="match status" value="1"/>
</dbReference>
<dbReference type="Proteomes" id="UP001269375">
    <property type="component" value="Unassembled WGS sequence"/>
</dbReference>
<comment type="caution">
    <text evidence="4">Lacks conserved residue(s) required for the propagation of feature annotation.</text>
</comment>
<dbReference type="EC" id="3.6.1.9" evidence="4"/>
<comment type="catalytic activity">
    <reaction evidence="4">
        <text>UTP + H2O = UMP + diphosphate + H(+)</text>
        <dbReference type="Rhea" id="RHEA:29395"/>
        <dbReference type="ChEBI" id="CHEBI:15377"/>
        <dbReference type="ChEBI" id="CHEBI:15378"/>
        <dbReference type="ChEBI" id="CHEBI:33019"/>
        <dbReference type="ChEBI" id="CHEBI:46398"/>
        <dbReference type="ChEBI" id="CHEBI:57865"/>
        <dbReference type="EC" id="3.6.1.9"/>
    </reaction>
</comment>
<dbReference type="PANTHER" id="PTHR43213:SF5">
    <property type="entry name" value="BIFUNCTIONAL DTTP_UTP PYROPHOSPHATASE_METHYLTRANSFERASE PROTEIN-RELATED"/>
    <property type="match status" value="1"/>
</dbReference>
<organism evidence="5 6">
    <name type="scientific">Larsenimonas suaedae</name>
    <dbReference type="NCBI Taxonomy" id="1851019"/>
    <lineage>
        <taxon>Bacteria</taxon>
        <taxon>Pseudomonadati</taxon>
        <taxon>Pseudomonadota</taxon>
        <taxon>Gammaproteobacteria</taxon>
        <taxon>Oceanospirillales</taxon>
        <taxon>Halomonadaceae</taxon>
        <taxon>Larsenimonas</taxon>
    </lineage>
</organism>